<keyword evidence="7" id="KW-0175">Coiled coil</keyword>
<dbReference type="EnsemblPlants" id="Zm00001eb100750_T001">
    <property type="protein sequence ID" value="Zm00001eb100750_P001"/>
    <property type="gene ID" value="Zm00001eb100750"/>
</dbReference>
<organism evidence="10 11">
    <name type="scientific">Zea mays</name>
    <name type="common">Maize</name>
    <dbReference type="NCBI Taxonomy" id="4577"/>
    <lineage>
        <taxon>Eukaryota</taxon>
        <taxon>Viridiplantae</taxon>
        <taxon>Streptophyta</taxon>
        <taxon>Embryophyta</taxon>
        <taxon>Tracheophyta</taxon>
        <taxon>Spermatophyta</taxon>
        <taxon>Magnoliopsida</taxon>
        <taxon>Liliopsida</taxon>
        <taxon>Poales</taxon>
        <taxon>Poaceae</taxon>
        <taxon>PACMAD clade</taxon>
        <taxon>Panicoideae</taxon>
        <taxon>Andropogonodae</taxon>
        <taxon>Andropogoneae</taxon>
        <taxon>Tripsacinae</taxon>
        <taxon>Zea</taxon>
    </lineage>
</organism>
<protein>
    <recommendedName>
        <fullName evidence="9">BZIP domain-containing protein</fullName>
    </recommendedName>
</protein>
<evidence type="ECO:0000313" key="11">
    <source>
        <dbReference type="Proteomes" id="UP000007305"/>
    </source>
</evidence>
<reference evidence="10" key="3">
    <citation type="submission" date="2021-05" db="UniProtKB">
        <authorList>
            <consortium name="EnsemblPlants"/>
        </authorList>
    </citation>
    <scope>IDENTIFICATION</scope>
    <source>
        <strain evidence="10">cv. B73</strain>
    </source>
</reference>
<dbReference type="PANTHER" id="PTHR22952:SF417">
    <property type="entry name" value="OS09G0456200 PROTEIN"/>
    <property type="match status" value="1"/>
</dbReference>
<reference evidence="11" key="1">
    <citation type="submission" date="2015-12" db="EMBL/GenBank/DDBJ databases">
        <title>Update maize B73 reference genome by single molecule sequencing technologies.</title>
        <authorList>
            <consortium name="Maize Genome Sequencing Project"/>
            <person name="Ware D."/>
        </authorList>
    </citation>
    <scope>NUCLEOTIDE SEQUENCE [LARGE SCALE GENOMIC DNA]</scope>
    <source>
        <strain evidence="11">cv. B73</strain>
    </source>
</reference>
<dbReference type="Gene3D" id="1.20.5.170">
    <property type="match status" value="1"/>
</dbReference>
<feature type="coiled-coil region" evidence="7">
    <location>
        <begin position="300"/>
        <end position="337"/>
    </location>
</feature>
<keyword evidence="3" id="KW-0805">Transcription regulation</keyword>
<dbReference type="GO" id="GO:0005634">
    <property type="term" value="C:nucleus"/>
    <property type="evidence" value="ECO:0000318"/>
    <property type="project" value="GO_Central"/>
</dbReference>
<keyword evidence="6" id="KW-0539">Nucleus</keyword>
<dbReference type="PROSITE" id="PS50217">
    <property type="entry name" value="BZIP"/>
    <property type="match status" value="1"/>
</dbReference>
<evidence type="ECO:0000256" key="8">
    <source>
        <dbReference type="SAM" id="MobiDB-lite"/>
    </source>
</evidence>
<evidence type="ECO:0000256" key="6">
    <source>
        <dbReference type="ARBA" id="ARBA00023242"/>
    </source>
</evidence>
<evidence type="ECO:0000256" key="1">
    <source>
        <dbReference type="ARBA" id="ARBA00004123"/>
    </source>
</evidence>
<dbReference type="FunFam" id="1.20.5.170:FF:000048">
    <property type="entry name" value="ABSCISIC ACID-INSENSITIVE 5-like protein 5"/>
    <property type="match status" value="1"/>
</dbReference>
<keyword evidence="11" id="KW-1185">Reference proteome</keyword>
<sequence length="363" mass="39118">MVGCSSRARRPRPVTWTGKQEEGDGVAPLARQGSVYSLTFDRSQSTLGGAAASCGGSRGIPKGFGSVNMDELLRSIWTAEETQAKASASIAGASAGMPPTPMQRQGSSLTLPRMLSTKTVDEAWRNLVRDEPPQGADGGGHQPPHRQSTLGEMTLEEFLVRAGAVKENPASAPPAPPPMVPPRPVPVAPKSSAFFGDLPGADDDAATAAVGFAPVGMVDLALIPPRAAGMGGSAMAVQTAVSQLDSVGKGYSDLSSLTEPQTFSFERMIRGRRHGGGVEKVVERRRRRMIKNRESAARSRARKQAYTMELEAEVQKLREQNQELERKQAEIMEMQNNEVSEMLKDPFGRKKRLCLRRTLTAPW</sequence>
<evidence type="ECO:0000313" key="10">
    <source>
        <dbReference type="EnsemblPlants" id="Zm00001eb100750_P001"/>
    </source>
</evidence>
<gene>
    <name evidence="10" type="primary">LOC100191233</name>
</gene>
<keyword evidence="5" id="KW-0804">Transcription</keyword>
<evidence type="ECO:0000256" key="5">
    <source>
        <dbReference type="ARBA" id="ARBA00023163"/>
    </source>
</evidence>
<feature type="region of interest" description="Disordered" evidence="8">
    <location>
        <begin position="1"/>
        <end position="26"/>
    </location>
</feature>
<feature type="region of interest" description="Disordered" evidence="8">
    <location>
        <begin position="129"/>
        <end position="148"/>
    </location>
</feature>
<dbReference type="GO" id="GO:0045893">
    <property type="term" value="P:positive regulation of DNA-templated transcription"/>
    <property type="evidence" value="ECO:0007669"/>
    <property type="project" value="InterPro"/>
</dbReference>
<evidence type="ECO:0000259" key="9">
    <source>
        <dbReference type="PROSITE" id="PS50217"/>
    </source>
</evidence>
<keyword evidence="2" id="KW-0938">Abscisic acid signaling pathway</keyword>
<evidence type="ECO:0000256" key="7">
    <source>
        <dbReference type="SAM" id="Coils"/>
    </source>
</evidence>
<dbReference type="PANTHER" id="PTHR22952">
    <property type="entry name" value="CAMP-RESPONSE ELEMENT BINDING PROTEIN-RELATED"/>
    <property type="match status" value="1"/>
</dbReference>
<dbReference type="CDD" id="cd14707">
    <property type="entry name" value="bZIP_plant_BZIP46"/>
    <property type="match status" value="1"/>
</dbReference>
<reference evidence="10" key="2">
    <citation type="submission" date="2019-07" db="EMBL/GenBank/DDBJ databases">
        <authorList>
            <person name="Seetharam A."/>
            <person name="Woodhouse M."/>
            <person name="Cannon E."/>
        </authorList>
    </citation>
    <scope>NUCLEOTIDE SEQUENCE [LARGE SCALE GENOMIC DNA]</scope>
    <source>
        <strain evidence="10">cv. B73</strain>
    </source>
</reference>
<dbReference type="OrthoDB" id="1927218at2759"/>
<dbReference type="Pfam" id="PF00170">
    <property type="entry name" value="bZIP_1"/>
    <property type="match status" value="1"/>
</dbReference>
<dbReference type="FunCoup" id="A0A804MNU7">
    <property type="interactions" value="253"/>
</dbReference>
<keyword evidence="4" id="KW-0238">DNA-binding</keyword>
<dbReference type="GO" id="GO:0009738">
    <property type="term" value="P:abscisic acid-activated signaling pathway"/>
    <property type="evidence" value="ECO:0007669"/>
    <property type="project" value="UniProtKB-KW"/>
</dbReference>
<dbReference type="SMART" id="SM00338">
    <property type="entry name" value="BRLZ"/>
    <property type="match status" value="1"/>
</dbReference>
<comment type="subcellular location">
    <subcellularLocation>
        <location evidence="1">Nucleus</location>
    </subcellularLocation>
</comment>
<dbReference type="GO" id="GO:0003700">
    <property type="term" value="F:DNA-binding transcription factor activity"/>
    <property type="evidence" value="ECO:0007669"/>
    <property type="project" value="InterPro"/>
</dbReference>
<dbReference type="InParanoid" id="A0A804MNU7"/>
<feature type="domain" description="BZIP" evidence="9">
    <location>
        <begin position="282"/>
        <end position="333"/>
    </location>
</feature>
<dbReference type="InterPro" id="IPR046347">
    <property type="entry name" value="bZIP_sf"/>
</dbReference>
<accession>A0A804MNU7</accession>
<dbReference type="PROSITE" id="PS00036">
    <property type="entry name" value="BZIP_BASIC"/>
    <property type="match status" value="1"/>
</dbReference>
<proteinExistence type="predicted"/>
<dbReference type="InterPro" id="IPR004827">
    <property type="entry name" value="bZIP"/>
</dbReference>
<name>A0A804MNU7_MAIZE</name>
<dbReference type="AlphaFoldDB" id="A0A804MNU7"/>
<evidence type="ECO:0000256" key="3">
    <source>
        <dbReference type="ARBA" id="ARBA00023015"/>
    </source>
</evidence>
<dbReference type="GO" id="GO:0003677">
    <property type="term" value="F:DNA binding"/>
    <property type="evidence" value="ECO:0007669"/>
    <property type="project" value="UniProtKB-KW"/>
</dbReference>
<dbReference type="SUPFAM" id="SSF57959">
    <property type="entry name" value="Leucine zipper domain"/>
    <property type="match status" value="1"/>
</dbReference>
<dbReference type="Proteomes" id="UP000007305">
    <property type="component" value="Chromosome 2"/>
</dbReference>
<dbReference type="Gramene" id="Zm00001eb100750_T001">
    <property type="protein sequence ID" value="Zm00001eb100750_P001"/>
    <property type="gene ID" value="Zm00001eb100750"/>
</dbReference>
<evidence type="ECO:0000256" key="2">
    <source>
        <dbReference type="ARBA" id="ARBA00022682"/>
    </source>
</evidence>
<dbReference type="InterPro" id="IPR043452">
    <property type="entry name" value="BZIP46-like"/>
</dbReference>
<evidence type="ECO:0000256" key="4">
    <source>
        <dbReference type="ARBA" id="ARBA00023125"/>
    </source>
</evidence>